<dbReference type="Gene3D" id="6.10.140.140">
    <property type="match status" value="1"/>
</dbReference>
<dbReference type="GO" id="GO:0008270">
    <property type="term" value="F:zinc ion binding"/>
    <property type="evidence" value="ECO:0007669"/>
    <property type="project" value="UniProtKB-KW"/>
</dbReference>
<evidence type="ECO:0000256" key="6">
    <source>
        <dbReference type="ARBA" id="ARBA00023015"/>
    </source>
</evidence>
<organism evidence="13 14">
    <name type="scientific">Chrysolophus pictus</name>
    <name type="common">Golden pheasant</name>
    <name type="synonym">Phasianus pictus</name>
    <dbReference type="NCBI Taxonomy" id="9089"/>
    <lineage>
        <taxon>Eukaryota</taxon>
        <taxon>Metazoa</taxon>
        <taxon>Chordata</taxon>
        <taxon>Craniata</taxon>
        <taxon>Vertebrata</taxon>
        <taxon>Euteleostomi</taxon>
        <taxon>Archelosauria</taxon>
        <taxon>Archosauria</taxon>
        <taxon>Dinosauria</taxon>
        <taxon>Saurischia</taxon>
        <taxon>Theropoda</taxon>
        <taxon>Coelurosauria</taxon>
        <taxon>Aves</taxon>
        <taxon>Neognathae</taxon>
        <taxon>Galloanserae</taxon>
        <taxon>Galliformes</taxon>
        <taxon>Phasianidae</taxon>
        <taxon>Phasianinae</taxon>
        <taxon>Chrysolophus</taxon>
    </lineage>
</organism>
<evidence type="ECO:0000256" key="1">
    <source>
        <dbReference type="ARBA" id="ARBA00004123"/>
    </source>
</evidence>
<evidence type="ECO:0000313" key="14">
    <source>
        <dbReference type="Proteomes" id="UP000694543"/>
    </source>
</evidence>
<keyword evidence="14" id="KW-1185">Reference proteome</keyword>
<evidence type="ECO:0000313" key="13">
    <source>
        <dbReference type="Ensembl" id="ENSCPIP00010017409.1"/>
    </source>
</evidence>
<dbReference type="FunFam" id="3.30.160.60:FF:000358">
    <property type="entry name" value="zinc finger protein 24"/>
    <property type="match status" value="1"/>
</dbReference>
<keyword evidence="2" id="KW-0479">Metal-binding</keyword>
<reference evidence="13" key="1">
    <citation type="submission" date="2025-08" db="UniProtKB">
        <authorList>
            <consortium name="Ensembl"/>
        </authorList>
    </citation>
    <scope>IDENTIFICATION</scope>
</reference>
<evidence type="ECO:0000256" key="10">
    <source>
        <dbReference type="SAM" id="MobiDB-lite"/>
    </source>
</evidence>
<feature type="region of interest" description="Disordered" evidence="10">
    <location>
        <begin position="378"/>
        <end position="408"/>
    </location>
</feature>
<dbReference type="PROSITE" id="PS50805">
    <property type="entry name" value="KRAB"/>
    <property type="match status" value="1"/>
</dbReference>
<protein>
    <recommendedName>
        <fullName evidence="15">Zinc finger protein 282</fullName>
    </recommendedName>
</protein>
<feature type="region of interest" description="Disordered" evidence="10">
    <location>
        <begin position="310"/>
        <end position="340"/>
    </location>
</feature>
<dbReference type="SUPFAM" id="SSF57667">
    <property type="entry name" value="beta-beta-alpha zinc fingers"/>
    <property type="match status" value="2"/>
</dbReference>
<evidence type="ECO:0000256" key="3">
    <source>
        <dbReference type="ARBA" id="ARBA00022737"/>
    </source>
</evidence>
<evidence type="ECO:0008006" key="15">
    <source>
        <dbReference type="Google" id="ProtNLM"/>
    </source>
</evidence>
<reference evidence="13" key="2">
    <citation type="submission" date="2025-09" db="UniProtKB">
        <authorList>
            <consortium name="Ensembl"/>
        </authorList>
    </citation>
    <scope>IDENTIFICATION</scope>
</reference>
<evidence type="ECO:0000256" key="9">
    <source>
        <dbReference type="PROSITE-ProRule" id="PRU00042"/>
    </source>
</evidence>
<evidence type="ECO:0000259" key="12">
    <source>
        <dbReference type="PROSITE" id="PS50805"/>
    </source>
</evidence>
<keyword evidence="4 9" id="KW-0863">Zinc-finger</keyword>
<keyword evidence="8" id="KW-0539">Nucleus</keyword>
<dbReference type="AlphaFoldDB" id="A0A8C3M1Q8"/>
<dbReference type="SUPFAM" id="SSF109640">
    <property type="entry name" value="KRAB domain (Kruppel-associated box)"/>
    <property type="match status" value="1"/>
</dbReference>
<dbReference type="Pfam" id="PF01352">
    <property type="entry name" value="KRAB"/>
    <property type="match status" value="1"/>
</dbReference>
<keyword evidence="6" id="KW-0805">Transcription regulation</keyword>
<dbReference type="PANTHER" id="PTHR24381:SF269">
    <property type="entry name" value="ZINC FINGER PROTEIN 398"/>
    <property type="match status" value="1"/>
</dbReference>
<dbReference type="InterPro" id="IPR001909">
    <property type="entry name" value="KRAB"/>
</dbReference>
<dbReference type="SMART" id="SM00349">
    <property type="entry name" value="KRAB"/>
    <property type="match status" value="1"/>
</dbReference>
<feature type="domain" description="C2H2-type" evidence="11">
    <location>
        <begin position="642"/>
        <end position="669"/>
    </location>
</feature>
<dbReference type="Gene3D" id="3.30.160.60">
    <property type="entry name" value="Classic Zinc Finger"/>
    <property type="match status" value="3"/>
</dbReference>
<name>A0A8C3M1Q8_CHRPC</name>
<dbReference type="InterPro" id="IPR036236">
    <property type="entry name" value="Znf_C2H2_sf"/>
</dbReference>
<proteinExistence type="predicted"/>
<dbReference type="Ensembl" id="ENSCPIT00010020699.1">
    <property type="protein sequence ID" value="ENSCPIP00010017409.1"/>
    <property type="gene ID" value="ENSCPIG00010013879.1"/>
</dbReference>
<evidence type="ECO:0000256" key="2">
    <source>
        <dbReference type="ARBA" id="ARBA00022723"/>
    </source>
</evidence>
<dbReference type="PANTHER" id="PTHR24381">
    <property type="entry name" value="ZINC FINGER PROTEIN"/>
    <property type="match status" value="1"/>
</dbReference>
<dbReference type="Proteomes" id="UP000694543">
    <property type="component" value="Unplaced"/>
</dbReference>
<keyword evidence="3" id="KW-0677">Repeat</keyword>
<keyword evidence="7" id="KW-0804">Transcription</keyword>
<accession>A0A8C3M1Q8</accession>
<dbReference type="SMART" id="SM00355">
    <property type="entry name" value="ZnF_C2H2"/>
    <property type="match status" value="3"/>
</dbReference>
<dbReference type="InterPro" id="IPR013087">
    <property type="entry name" value="Znf_C2H2_type"/>
</dbReference>
<dbReference type="InterPro" id="IPR036051">
    <property type="entry name" value="KRAB_dom_sf"/>
</dbReference>
<feature type="region of interest" description="Disordered" evidence="10">
    <location>
        <begin position="240"/>
        <end position="263"/>
    </location>
</feature>
<dbReference type="PROSITE" id="PS50157">
    <property type="entry name" value="ZINC_FINGER_C2H2_2"/>
    <property type="match status" value="3"/>
</dbReference>
<dbReference type="GO" id="GO:0000977">
    <property type="term" value="F:RNA polymerase II transcription regulatory region sequence-specific DNA binding"/>
    <property type="evidence" value="ECO:0007669"/>
    <property type="project" value="TreeGrafter"/>
</dbReference>
<feature type="region of interest" description="Disordered" evidence="10">
    <location>
        <begin position="566"/>
        <end position="607"/>
    </location>
</feature>
<dbReference type="CDD" id="cd07765">
    <property type="entry name" value="KRAB_A-box"/>
    <property type="match status" value="1"/>
</dbReference>
<sequence>MREAQPWCLYTGREARSRCAKASRLSLPPLAAKGPCRTPGAEQLPASASALERDMASALPGSCLCSSSLPQAPGEAVPSSTASISLWTVVAAVQAVEKSVEAHASRLLNLERRTVTTEKKYLDCEKTVVDFGNQLESKLTVLGTLIREYGQLQRRLEHMENLLKNRNFCVLRLPSGLKAAEASESDTAGFAEQEWENLEEWQKELYKNVLRGNSESLNSLDYAISKPDLLSRLQRGEVPCSEVTSGQKEIPTEPSADFSIPEPSFAGALKQNEEVCAEEQEATEGAEFTELSVEDGGVCVKKEEEPCPAAQEELEAAGAEQEPCPEPAFSEPEASGQTKRGVEVYSRELPGTTHEDLPGDTESQSCVTAVLSWIKQEEEPHCPEQQGSEKEEVPAEPSAVHDENTRRDPLADSFVSTMCDSDMLERPEEKFHEDPSPALTWDSQWSSEMMETTTSRTGFGGDAQYDRAFGVQLDLFSAQQNDVRRRLCVSSRCERNYIPQEHLPALQGAQEELLPVPKCENSPIEAAFQHAVDAAGEKFEGLPAKLTPSSAGRTKLREHNGLCREDQLSMGSGGKLPAENLLSSPFEADPRDVSEAPRGGLASQQQSQGRGKSYICNDCGKSFVCHSWLVRHQTSHTGERPYKCSECDKSYRRKDYLLKHLRRHSGEGLFPCHLCSKRFVLRRSLIKHQESHVQRTHQTASWPCTEIRESVLHSR</sequence>
<dbReference type="Pfam" id="PF00096">
    <property type="entry name" value="zf-C2H2"/>
    <property type="match status" value="3"/>
</dbReference>
<dbReference type="PROSITE" id="PS00028">
    <property type="entry name" value="ZINC_FINGER_C2H2_1"/>
    <property type="match status" value="3"/>
</dbReference>
<feature type="domain" description="C2H2-type" evidence="11">
    <location>
        <begin position="614"/>
        <end position="641"/>
    </location>
</feature>
<dbReference type="GO" id="GO:0005634">
    <property type="term" value="C:nucleus"/>
    <property type="evidence" value="ECO:0007669"/>
    <property type="project" value="UniProtKB-SubCell"/>
</dbReference>
<keyword evidence="5" id="KW-0862">Zinc</keyword>
<feature type="domain" description="KRAB" evidence="12">
    <location>
        <begin position="181"/>
        <end position="252"/>
    </location>
</feature>
<feature type="domain" description="C2H2-type" evidence="11">
    <location>
        <begin position="670"/>
        <end position="697"/>
    </location>
</feature>
<evidence type="ECO:0000256" key="5">
    <source>
        <dbReference type="ARBA" id="ARBA00022833"/>
    </source>
</evidence>
<dbReference type="FunFam" id="3.30.160.60:FF:000060">
    <property type="entry name" value="zinc finger protein 436"/>
    <property type="match status" value="1"/>
</dbReference>
<evidence type="ECO:0000256" key="8">
    <source>
        <dbReference type="ARBA" id="ARBA00023242"/>
    </source>
</evidence>
<dbReference type="GO" id="GO:0000981">
    <property type="term" value="F:DNA-binding transcription factor activity, RNA polymerase II-specific"/>
    <property type="evidence" value="ECO:0007669"/>
    <property type="project" value="TreeGrafter"/>
</dbReference>
<evidence type="ECO:0000256" key="7">
    <source>
        <dbReference type="ARBA" id="ARBA00023163"/>
    </source>
</evidence>
<evidence type="ECO:0000256" key="4">
    <source>
        <dbReference type="ARBA" id="ARBA00022771"/>
    </source>
</evidence>
<comment type="subcellular location">
    <subcellularLocation>
        <location evidence="1">Nucleus</location>
    </subcellularLocation>
</comment>
<evidence type="ECO:0000259" key="11">
    <source>
        <dbReference type="PROSITE" id="PS50157"/>
    </source>
</evidence>